<proteinExistence type="inferred from homology"/>
<dbReference type="InterPro" id="IPR016024">
    <property type="entry name" value="ARM-type_fold"/>
</dbReference>
<evidence type="ECO:0000256" key="3">
    <source>
        <dbReference type="ARBA" id="ARBA00022540"/>
    </source>
</evidence>
<comment type="similarity">
    <text evidence="1">Belongs to the eIF-2-beta/eIF-5 family.</text>
</comment>
<dbReference type="SMART" id="SM00515">
    <property type="entry name" value="eIF5C"/>
    <property type="match status" value="1"/>
</dbReference>
<dbReference type="Gene3D" id="2.20.25.350">
    <property type="match status" value="1"/>
</dbReference>
<dbReference type="InterPro" id="IPR016190">
    <property type="entry name" value="Transl_init_fac_IF2/IF5_Zn-bd"/>
</dbReference>
<dbReference type="Gene3D" id="1.25.40.180">
    <property type="match status" value="1"/>
</dbReference>
<evidence type="ECO:0000313" key="8">
    <source>
        <dbReference type="EMBL" id="EKC27694.1"/>
    </source>
</evidence>
<dbReference type="InterPro" id="IPR003307">
    <property type="entry name" value="W2_domain"/>
</dbReference>
<dbReference type="PANTHER" id="PTHR23001">
    <property type="entry name" value="EUKARYOTIC TRANSLATION INITIATION FACTOR"/>
    <property type="match status" value="1"/>
</dbReference>
<dbReference type="FunCoup" id="K1Q8L9">
    <property type="interactions" value="1840"/>
</dbReference>
<accession>K1Q8L9</accession>
<protein>
    <recommendedName>
        <fullName evidence="2">Eukaryotic translation initiation factor 5</fullName>
    </recommendedName>
</protein>
<feature type="compositionally biased region" description="Basic and acidic residues" evidence="7">
    <location>
        <begin position="169"/>
        <end position="179"/>
    </location>
</feature>
<evidence type="ECO:0000256" key="4">
    <source>
        <dbReference type="ARBA" id="ARBA00022741"/>
    </source>
</evidence>
<dbReference type="InterPro" id="IPR016189">
    <property type="entry name" value="Transl_init_fac_IF2/IF5_N"/>
</dbReference>
<dbReference type="Pfam" id="PF02020">
    <property type="entry name" value="W2"/>
    <property type="match status" value="1"/>
</dbReference>
<dbReference type="AlphaFoldDB" id="K1Q8L9"/>
<dbReference type="KEGG" id="crg:105340618"/>
<dbReference type="InParanoid" id="K1Q8L9"/>
<dbReference type="GO" id="GO:0005829">
    <property type="term" value="C:cytosol"/>
    <property type="evidence" value="ECO:0007669"/>
    <property type="project" value="TreeGrafter"/>
</dbReference>
<dbReference type="RefSeq" id="XP_019927916.2">
    <property type="nucleotide sequence ID" value="XM_020072357.3"/>
</dbReference>
<dbReference type="GO" id="GO:0001732">
    <property type="term" value="P:formation of cytoplasmic translation initiation complex"/>
    <property type="evidence" value="ECO:0007669"/>
    <property type="project" value="TreeGrafter"/>
</dbReference>
<dbReference type="FunFam" id="3.30.30.170:FF:000002">
    <property type="entry name" value="Eukaryotic translation initiation factor 5"/>
    <property type="match status" value="1"/>
</dbReference>
<dbReference type="HOGENOM" id="CLU_026663_1_0_1"/>
<keyword evidence="5" id="KW-0648">Protein biosynthesis</keyword>
<feature type="compositionally biased region" description="Basic residues" evidence="7">
    <location>
        <begin position="158"/>
        <end position="167"/>
    </location>
</feature>
<feature type="region of interest" description="Disordered" evidence="7">
    <location>
        <begin position="416"/>
        <end position="448"/>
    </location>
</feature>
<dbReference type="Gene3D" id="3.30.30.170">
    <property type="match status" value="1"/>
</dbReference>
<dbReference type="InterPro" id="IPR045196">
    <property type="entry name" value="IF2/IF5"/>
</dbReference>
<dbReference type="FunFam" id="2.20.25.350:FF:000001">
    <property type="entry name" value="Eukaryotic translation initiation factor 5"/>
    <property type="match status" value="1"/>
</dbReference>
<evidence type="ECO:0000256" key="2">
    <source>
        <dbReference type="ARBA" id="ARBA00018059"/>
    </source>
</evidence>
<dbReference type="PANTHER" id="PTHR23001:SF7">
    <property type="entry name" value="EUKARYOTIC TRANSLATION INITIATION FACTOR 5"/>
    <property type="match status" value="1"/>
</dbReference>
<dbReference type="EMBL" id="JH817588">
    <property type="protein sequence ID" value="EKC27694.1"/>
    <property type="molecule type" value="Genomic_DNA"/>
</dbReference>
<dbReference type="GO" id="GO:0003743">
    <property type="term" value="F:translation initiation factor activity"/>
    <property type="evidence" value="ECO:0007669"/>
    <property type="project" value="UniProtKB-KW"/>
</dbReference>
<organism evidence="8">
    <name type="scientific">Magallana gigas</name>
    <name type="common">Pacific oyster</name>
    <name type="synonym">Crassostrea gigas</name>
    <dbReference type="NCBI Taxonomy" id="29159"/>
    <lineage>
        <taxon>Eukaryota</taxon>
        <taxon>Metazoa</taxon>
        <taxon>Spiralia</taxon>
        <taxon>Lophotrochozoa</taxon>
        <taxon>Mollusca</taxon>
        <taxon>Bivalvia</taxon>
        <taxon>Autobranchia</taxon>
        <taxon>Pteriomorphia</taxon>
        <taxon>Ostreida</taxon>
        <taxon>Ostreoidea</taxon>
        <taxon>Ostreidae</taxon>
        <taxon>Magallana</taxon>
    </lineage>
</organism>
<dbReference type="Pfam" id="PF01873">
    <property type="entry name" value="eIF-5_eIF-2B"/>
    <property type="match status" value="1"/>
</dbReference>
<keyword evidence="3 8" id="KW-0396">Initiation factor</keyword>
<gene>
    <name evidence="8" type="ORF">CGI_10013849</name>
</gene>
<feature type="region of interest" description="Disordered" evidence="7">
    <location>
        <begin position="143"/>
        <end position="216"/>
    </location>
</feature>
<evidence type="ECO:0000256" key="5">
    <source>
        <dbReference type="ARBA" id="ARBA00022917"/>
    </source>
</evidence>
<keyword evidence="4" id="KW-0547">Nucleotide-binding</keyword>
<evidence type="ECO:0000256" key="1">
    <source>
        <dbReference type="ARBA" id="ARBA00010397"/>
    </source>
</evidence>
<name>K1Q8L9_MAGGI</name>
<dbReference type="SMART" id="SM00653">
    <property type="entry name" value="eIF2B_5"/>
    <property type="match status" value="1"/>
</dbReference>
<dbReference type="PROSITE" id="PS51363">
    <property type="entry name" value="W2"/>
    <property type="match status" value="1"/>
</dbReference>
<reference evidence="8" key="1">
    <citation type="journal article" date="2012" name="Nature">
        <title>The oyster genome reveals stress adaptation and complexity of shell formation.</title>
        <authorList>
            <person name="Zhang G."/>
            <person name="Fang X."/>
            <person name="Guo X."/>
            <person name="Li L."/>
            <person name="Luo R."/>
            <person name="Xu F."/>
            <person name="Yang P."/>
            <person name="Zhang L."/>
            <person name="Wang X."/>
            <person name="Qi H."/>
            <person name="Xiong Z."/>
            <person name="Que H."/>
            <person name="Xie Y."/>
            <person name="Holland P.W."/>
            <person name="Paps J."/>
            <person name="Zhu Y."/>
            <person name="Wu F."/>
            <person name="Chen Y."/>
            <person name="Wang J."/>
            <person name="Peng C."/>
            <person name="Meng J."/>
            <person name="Yang L."/>
            <person name="Liu J."/>
            <person name="Wen B."/>
            <person name="Zhang N."/>
            <person name="Huang Z."/>
            <person name="Zhu Q."/>
            <person name="Feng Y."/>
            <person name="Mount A."/>
            <person name="Hedgecock D."/>
            <person name="Xu Z."/>
            <person name="Liu Y."/>
            <person name="Domazet-Loso T."/>
            <person name="Du Y."/>
            <person name="Sun X."/>
            <person name="Zhang S."/>
            <person name="Liu B."/>
            <person name="Cheng P."/>
            <person name="Jiang X."/>
            <person name="Li J."/>
            <person name="Fan D."/>
            <person name="Wang W."/>
            <person name="Fu W."/>
            <person name="Wang T."/>
            <person name="Wang B."/>
            <person name="Zhang J."/>
            <person name="Peng Z."/>
            <person name="Li Y."/>
            <person name="Li N."/>
            <person name="Wang J."/>
            <person name="Chen M."/>
            <person name="He Y."/>
            <person name="Tan F."/>
            <person name="Song X."/>
            <person name="Zheng Q."/>
            <person name="Huang R."/>
            <person name="Yang H."/>
            <person name="Du X."/>
            <person name="Chen L."/>
            <person name="Yang M."/>
            <person name="Gaffney P.M."/>
            <person name="Wang S."/>
            <person name="Luo L."/>
            <person name="She Z."/>
            <person name="Ming Y."/>
            <person name="Huang W."/>
            <person name="Zhang S."/>
            <person name="Huang B."/>
            <person name="Zhang Y."/>
            <person name="Qu T."/>
            <person name="Ni P."/>
            <person name="Miao G."/>
            <person name="Wang J."/>
            <person name="Wang Q."/>
            <person name="Steinberg C.E."/>
            <person name="Wang H."/>
            <person name="Li N."/>
            <person name="Qian L."/>
            <person name="Zhang G."/>
            <person name="Li Y."/>
            <person name="Yang H."/>
            <person name="Liu X."/>
            <person name="Wang J."/>
            <person name="Yin Y."/>
            <person name="Wang J."/>
        </authorList>
    </citation>
    <scope>NUCLEOTIDE SEQUENCE [LARGE SCALE GENOMIC DNA]</scope>
    <source>
        <strain evidence="8">05x7-T-G4-1.051#20</strain>
    </source>
</reference>
<feature type="compositionally biased region" description="Acidic residues" evidence="7">
    <location>
        <begin position="434"/>
        <end position="448"/>
    </location>
</feature>
<keyword evidence="6" id="KW-0342">GTP-binding</keyword>
<dbReference type="OrthoDB" id="10250831at2759"/>
<evidence type="ECO:0000256" key="6">
    <source>
        <dbReference type="ARBA" id="ARBA00023134"/>
    </source>
</evidence>
<dbReference type="GO" id="GO:0071074">
    <property type="term" value="F:eukaryotic initiation factor eIF2 binding"/>
    <property type="evidence" value="ECO:0007669"/>
    <property type="project" value="TreeGrafter"/>
</dbReference>
<dbReference type="SUPFAM" id="SSF48371">
    <property type="entry name" value="ARM repeat"/>
    <property type="match status" value="1"/>
</dbReference>
<dbReference type="GO" id="GO:0005092">
    <property type="term" value="F:GDP-dissociation inhibitor activity"/>
    <property type="evidence" value="ECO:0007669"/>
    <property type="project" value="TreeGrafter"/>
</dbReference>
<dbReference type="GO" id="GO:0005525">
    <property type="term" value="F:GTP binding"/>
    <property type="evidence" value="ECO:0007669"/>
    <property type="project" value="UniProtKB-KW"/>
</dbReference>
<dbReference type="SUPFAM" id="SSF100966">
    <property type="entry name" value="Translation initiation factor 2 beta, aIF2beta, N-terminal domain"/>
    <property type="match status" value="1"/>
</dbReference>
<dbReference type="SUPFAM" id="SSF75689">
    <property type="entry name" value="Zinc-binding domain of translation initiation factor 2 beta"/>
    <property type="match status" value="1"/>
</dbReference>
<dbReference type="CDD" id="cd11561">
    <property type="entry name" value="W2_eIF5"/>
    <property type="match status" value="1"/>
</dbReference>
<sequence>MATVNINSEVTDPFYRYKMPRLIAKVEGKGNGIKTVIVNMSEIAKALSRPPTYPTKFFGCELGAQTMFDFKNERFIVNGSHDASKLQQLLDGFIKRFVLCPECSNPETQLTASQKKQTISQRCIACGYTGMIDMRHKLTTFILKNPPDQDPAATPTKQTKKDKKNKKAVNGEKKDDRSSPEANAQEQMAAQRATGGELTAPPVVETSKNEDDDWGEDFSEEAVKKRMEELSDAAKQMAFTDDLEKTQEERLNMFYKFVELKRETFAGGGDKEVVAEAERLEIKDKAPLILVEALFDVKVLTQLKQHRNLLLRFCHENTKAQKYLLGGIEQLVGNVHKEELLPKVPHILKALYDLDIVDEEVLLDWDKKVSKKYVDKKISTEIHEKAAPFINWLKEAEEDDSEEDEEDHVEVVYSNFEKVGQQEVPNPAKAAPPQEEEDEDDDLDIDDI</sequence>
<dbReference type="InterPro" id="IPR002735">
    <property type="entry name" value="Transl_init_fac_IF2/IF5_dom"/>
</dbReference>
<evidence type="ECO:0000256" key="7">
    <source>
        <dbReference type="SAM" id="MobiDB-lite"/>
    </source>
</evidence>